<dbReference type="RefSeq" id="WP_047041048.1">
    <property type="nucleotide sequence ID" value="NZ_LDCO01000063.1"/>
</dbReference>
<protein>
    <submittedName>
        <fullName evidence="1">Uncharacterized protein</fullName>
    </submittedName>
</protein>
<accession>A0ABR5G226</accession>
<dbReference type="EMBL" id="LDPU01000001">
    <property type="protein sequence ID" value="KLO54226.1"/>
    <property type="molecule type" value="Genomic_DNA"/>
</dbReference>
<keyword evidence="2" id="KW-1185">Reference proteome</keyword>
<sequence>MIDCSICTVPTDNTEVCDFCLTYEPPTDGSLLVDRPFWLVAQGDASSVHVYRSPLVKPGKRMFEPVAEYIAEHGLSLVYAETDEDPEWIHGKRIREIYS</sequence>
<organism evidence="1 2">
    <name type="scientific">Mycolicibacterium senegalense</name>
    <dbReference type="NCBI Taxonomy" id="1796"/>
    <lineage>
        <taxon>Bacteria</taxon>
        <taxon>Bacillati</taxon>
        <taxon>Actinomycetota</taxon>
        <taxon>Actinomycetes</taxon>
        <taxon>Mycobacteriales</taxon>
        <taxon>Mycobacteriaceae</taxon>
        <taxon>Mycolicibacterium</taxon>
    </lineage>
</organism>
<dbReference type="InterPro" id="IPR035405">
    <property type="entry name" value="GP70"/>
</dbReference>
<evidence type="ECO:0000313" key="2">
    <source>
        <dbReference type="Proteomes" id="UP000036499"/>
    </source>
</evidence>
<evidence type="ECO:0000313" key="1">
    <source>
        <dbReference type="EMBL" id="KLO54226.1"/>
    </source>
</evidence>
<proteinExistence type="predicted"/>
<reference evidence="1 2" key="1">
    <citation type="submission" date="2015-05" db="EMBL/GenBank/DDBJ databases">
        <title>Genome sequence of Mycobacterium senegalense.</title>
        <authorList>
            <person name="Greninger A.L."/>
            <person name="Miller S."/>
        </authorList>
    </citation>
    <scope>NUCLEOTIDE SEQUENCE [LARGE SCALE GENOMIC DNA]</scope>
    <source>
        <strain evidence="1 2">CK2</strain>
    </source>
</reference>
<gene>
    <name evidence="1" type="ORF">ABW05_24945</name>
</gene>
<comment type="caution">
    <text evidence="1">The sequence shown here is derived from an EMBL/GenBank/DDBJ whole genome shotgun (WGS) entry which is preliminary data.</text>
</comment>
<dbReference type="Pfam" id="PF17429">
    <property type="entry name" value="GP70"/>
    <property type="match status" value="1"/>
</dbReference>
<name>A0ABR5G226_9MYCO</name>
<dbReference type="Proteomes" id="UP000036499">
    <property type="component" value="Unassembled WGS sequence"/>
</dbReference>